<accession>U3GX07</accession>
<feature type="region of interest" description="Disordered" evidence="1">
    <location>
        <begin position="16"/>
        <end position="42"/>
    </location>
</feature>
<keyword evidence="3" id="KW-1185">Reference proteome</keyword>
<feature type="compositionally biased region" description="Low complexity" evidence="1">
    <location>
        <begin position="23"/>
        <end position="34"/>
    </location>
</feature>
<sequence>MLAACGLSAYTINVERNEQGSGTPTATETTVVPPKSSELPVPRDAGVSDIQHTISLAVEHAVADFGGQASIAGARFKGGWGADESGGYMARQMGCVPQAGVDGCVGVAVLARPADGTYGTAQQMLNSMVRDISGVLEGGDTAAG</sequence>
<evidence type="ECO:0000256" key="1">
    <source>
        <dbReference type="SAM" id="MobiDB-lite"/>
    </source>
</evidence>
<proteinExistence type="predicted"/>
<dbReference type="KEGG" id="caz:CARG_04300"/>
<gene>
    <name evidence="2" type="ORF">CARG_04300</name>
</gene>
<protein>
    <submittedName>
        <fullName evidence="2">Uncharacterized protein</fullName>
    </submittedName>
</protein>
<evidence type="ECO:0000313" key="3">
    <source>
        <dbReference type="Proteomes" id="UP000016943"/>
    </source>
</evidence>
<organism evidence="2 3">
    <name type="scientific">Corynebacterium argentoratense DSM 44202</name>
    <dbReference type="NCBI Taxonomy" id="1348662"/>
    <lineage>
        <taxon>Bacteria</taxon>
        <taxon>Bacillati</taxon>
        <taxon>Actinomycetota</taxon>
        <taxon>Actinomycetes</taxon>
        <taxon>Mycobacteriales</taxon>
        <taxon>Corynebacteriaceae</taxon>
        <taxon>Corynebacterium</taxon>
    </lineage>
</organism>
<dbReference type="PATRIC" id="fig|1348662.3.peg.845"/>
<dbReference type="Proteomes" id="UP000016943">
    <property type="component" value="Chromosome"/>
</dbReference>
<dbReference type="AlphaFoldDB" id="U3GX07"/>
<dbReference type="HOGENOM" id="CLU_1793220_0_0_11"/>
<dbReference type="EMBL" id="CP006365">
    <property type="protein sequence ID" value="AGU15003.1"/>
    <property type="molecule type" value="Genomic_DNA"/>
</dbReference>
<reference evidence="2 3" key="1">
    <citation type="journal article" date="2013" name="Genome Announc.">
        <title>Whole-Genome Sequence of the Clinical Strain Corynebacterium argentoratense DSM 44202, Isolated from a Human Throat Specimen.</title>
        <authorList>
            <person name="Bomholt C."/>
            <person name="Glaub A."/>
            <person name="Gravermann K."/>
            <person name="Albersmeier A."/>
            <person name="Brinkrolf K."/>
            <person name="Ruckert C."/>
            <person name="Tauch A."/>
        </authorList>
    </citation>
    <scope>NUCLEOTIDE SEQUENCE [LARGE SCALE GENOMIC DNA]</scope>
    <source>
        <strain evidence="2">DSM 44202</strain>
    </source>
</reference>
<dbReference type="STRING" id="1348662.CARG_04300"/>
<evidence type="ECO:0000313" key="2">
    <source>
        <dbReference type="EMBL" id="AGU15003.1"/>
    </source>
</evidence>
<name>U3GX07_9CORY</name>